<keyword evidence="4" id="KW-1185">Reference proteome</keyword>
<feature type="compositionally biased region" description="Low complexity" evidence="1">
    <location>
        <begin position="1"/>
        <end position="20"/>
    </location>
</feature>
<sequence>MENEGPAAGGASAAADTAPEAPRHDRDAHAPPARPPRWYYPALGVVTGVVVAAPAVPSSGTRALAVVGAVAGLVLLERAHRAGAGRSLTRTAGTVGRAILAVAGTGVLALLAVSIAADITGNEGWAVLSGVGGFLLMALLGPLYERVRAPGPRGGP</sequence>
<dbReference type="EMBL" id="JBHGBT010000007">
    <property type="protein sequence ID" value="MFB4194699.1"/>
    <property type="molecule type" value="Genomic_DNA"/>
</dbReference>
<organism evidence="3 4">
    <name type="scientific">Streptomyces carpaticus</name>
    <dbReference type="NCBI Taxonomy" id="285558"/>
    <lineage>
        <taxon>Bacteria</taxon>
        <taxon>Bacillati</taxon>
        <taxon>Actinomycetota</taxon>
        <taxon>Actinomycetes</taxon>
        <taxon>Kitasatosporales</taxon>
        <taxon>Streptomycetaceae</taxon>
        <taxon>Streptomyces</taxon>
    </lineage>
</organism>
<keyword evidence="2" id="KW-0472">Membrane</keyword>
<name>A0ABV4ZL37_9ACTN</name>
<keyword evidence="2" id="KW-0812">Transmembrane</keyword>
<comment type="caution">
    <text evidence="3">The sequence shown here is derived from an EMBL/GenBank/DDBJ whole genome shotgun (WGS) entry which is preliminary data.</text>
</comment>
<dbReference type="RefSeq" id="WP_375062687.1">
    <property type="nucleotide sequence ID" value="NZ_JBHGBT010000007.1"/>
</dbReference>
<dbReference type="Proteomes" id="UP001577267">
    <property type="component" value="Unassembled WGS sequence"/>
</dbReference>
<accession>A0ABV4ZL37</accession>
<feature type="transmembrane region" description="Helical" evidence="2">
    <location>
        <begin position="38"/>
        <end position="56"/>
    </location>
</feature>
<proteinExistence type="predicted"/>
<keyword evidence="2" id="KW-1133">Transmembrane helix</keyword>
<evidence type="ECO:0000256" key="2">
    <source>
        <dbReference type="SAM" id="Phobius"/>
    </source>
</evidence>
<evidence type="ECO:0000256" key="1">
    <source>
        <dbReference type="SAM" id="MobiDB-lite"/>
    </source>
</evidence>
<evidence type="ECO:0000313" key="3">
    <source>
        <dbReference type="EMBL" id="MFB4194699.1"/>
    </source>
</evidence>
<feature type="transmembrane region" description="Helical" evidence="2">
    <location>
        <begin position="99"/>
        <end position="119"/>
    </location>
</feature>
<gene>
    <name evidence="3" type="ORF">ACE11A_10090</name>
</gene>
<feature type="region of interest" description="Disordered" evidence="1">
    <location>
        <begin position="1"/>
        <end position="33"/>
    </location>
</feature>
<protein>
    <submittedName>
        <fullName evidence="3">Uncharacterized protein</fullName>
    </submittedName>
</protein>
<feature type="transmembrane region" description="Helical" evidence="2">
    <location>
        <begin position="125"/>
        <end position="144"/>
    </location>
</feature>
<reference evidence="3 4" key="1">
    <citation type="submission" date="2024-09" db="EMBL/GenBank/DDBJ databases">
        <title>Draft genome sequence of multifaceted antimicrobials producing Streptomyces sp. strain FH1.</title>
        <authorList>
            <person name="Hassan F."/>
            <person name="Ali H."/>
            <person name="Hassan N."/>
            <person name="Nawaz A."/>
        </authorList>
    </citation>
    <scope>NUCLEOTIDE SEQUENCE [LARGE SCALE GENOMIC DNA]</scope>
    <source>
        <strain evidence="3 4">FH1</strain>
    </source>
</reference>
<evidence type="ECO:0000313" key="4">
    <source>
        <dbReference type="Proteomes" id="UP001577267"/>
    </source>
</evidence>